<dbReference type="Proteomes" id="UP000039324">
    <property type="component" value="Unassembled WGS sequence"/>
</dbReference>
<proteinExistence type="predicted"/>
<reference evidence="7 9" key="1">
    <citation type="submission" date="2015-02" db="EMBL/GenBank/DDBJ databases">
        <authorList>
            <person name="Chooi Y.-H."/>
        </authorList>
    </citation>
    <scope>NUCLEOTIDE SEQUENCE [LARGE SCALE GENOMIC DNA]</scope>
    <source>
        <strain evidence="7">E3</strain>
    </source>
</reference>
<dbReference type="InterPro" id="IPR032675">
    <property type="entry name" value="LRR_dom_sf"/>
</dbReference>
<evidence type="ECO:0000256" key="6">
    <source>
        <dbReference type="SAM" id="Coils"/>
    </source>
</evidence>
<evidence type="ECO:0008006" key="11">
    <source>
        <dbReference type="Google" id="ProtNLM"/>
    </source>
</evidence>
<keyword evidence="9" id="KW-1185">Reference proteome</keyword>
<organism evidence="7 9">
    <name type="scientific">Plasmodiophora brassicae</name>
    <name type="common">Clubroot disease agent</name>
    <dbReference type="NCBI Taxonomy" id="37360"/>
    <lineage>
        <taxon>Eukaryota</taxon>
        <taxon>Sar</taxon>
        <taxon>Rhizaria</taxon>
        <taxon>Endomyxa</taxon>
        <taxon>Phytomyxea</taxon>
        <taxon>Plasmodiophorida</taxon>
        <taxon>Plasmodiophoridae</taxon>
        <taxon>Plasmodiophora</taxon>
    </lineage>
</organism>
<dbReference type="PANTHER" id="PTHR45973:SF9">
    <property type="entry name" value="LEUCINE-RICH REPEAT-CONTAINING PROTEIN 46"/>
    <property type="match status" value="1"/>
</dbReference>
<dbReference type="OrthoDB" id="433501at2759"/>
<evidence type="ECO:0000313" key="9">
    <source>
        <dbReference type="Proteomes" id="UP000039324"/>
    </source>
</evidence>
<feature type="coiled-coil region" evidence="6">
    <location>
        <begin position="402"/>
        <end position="520"/>
    </location>
</feature>
<name>A0A0G4IT94_PLABS</name>
<dbReference type="SUPFAM" id="SSF52075">
    <property type="entry name" value="Outer arm dynein light chain 1"/>
    <property type="match status" value="1"/>
</dbReference>
<dbReference type="InterPro" id="IPR001611">
    <property type="entry name" value="Leu-rich_rpt"/>
</dbReference>
<keyword evidence="4" id="KW-0969">Cilium</keyword>
<protein>
    <recommendedName>
        <fullName evidence="11">U2A'/phosphoprotein 32 family A C-terminal domain-containing protein</fullName>
    </recommendedName>
</protein>
<comment type="subcellular location">
    <subcellularLocation>
        <location evidence="1">Cell projection</location>
        <location evidence="1">Cilium</location>
    </subcellularLocation>
</comment>
<dbReference type="PROSITE" id="PS51450">
    <property type="entry name" value="LRR"/>
    <property type="match status" value="3"/>
</dbReference>
<keyword evidence="2" id="KW-0433">Leucine-rich repeat</keyword>
<dbReference type="SMART" id="SM00369">
    <property type="entry name" value="LRR_TYP"/>
    <property type="match status" value="2"/>
</dbReference>
<dbReference type="InterPro" id="IPR003591">
    <property type="entry name" value="Leu-rich_rpt_typical-subtyp"/>
</dbReference>
<dbReference type="InterPro" id="IPR050576">
    <property type="entry name" value="Cilia_flagella_integrity"/>
</dbReference>
<evidence type="ECO:0000256" key="5">
    <source>
        <dbReference type="ARBA" id="ARBA00023273"/>
    </source>
</evidence>
<evidence type="ECO:0000256" key="1">
    <source>
        <dbReference type="ARBA" id="ARBA00004138"/>
    </source>
</evidence>
<dbReference type="Proteomes" id="UP000290189">
    <property type="component" value="Unassembled WGS sequence"/>
</dbReference>
<dbReference type="EMBL" id="OVEO01000004">
    <property type="protein sequence ID" value="SPQ95805.1"/>
    <property type="molecule type" value="Genomic_DNA"/>
</dbReference>
<evidence type="ECO:0000256" key="2">
    <source>
        <dbReference type="ARBA" id="ARBA00022614"/>
    </source>
</evidence>
<accession>A0A0G4IT94</accession>
<feature type="coiled-coil region" evidence="6">
    <location>
        <begin position="215"/>
        <end position="277"/>
    </location>
</feature>
<evidence type="ECO:0000313" key="8">
    <source>
        <dbReference type="EMBL" id="SPQ95805.1"/>
    </source>
</evidence>
<dbReference type="PANTHER" id="PTHR45973">
    <property type="entry name" value="PROTEIN PHOSPHATASE 1 REGULATORY SUBUNIT SDS22-RELATED"/>
    <property type="match status" value="1"/>
</dbReference>
<feature type="coiled-coil region" evidence="6">
    <location>
        <begin position="582"/>
        <end position="629"/>
    </location>
</feature>
<evidence type="ECO:0000256" key="3">
    <source>
        <dbReference type="ARBA" id="ARBA00022737"/>
    </source>
</evidence>
<keyword evidence="8" id="KW-0496">Mitochondrion</keyword>
<dbReference type="STRING" id="37360.A0A0G4IT94"/>
<dbReference type="AlphaFoldDB" id="A0A0G4IT94"/>
<dbReference type="Gene3D" id="3.80.10.10">
    <property type="entry name" value="Ribonuclease Inhibitor"/>
    <property type="match status" value="1"/>
</dbReference>
<evidence type="ECO:0000313" key="10">
    <source>
        <dbReference type="Proteomes" id="UP000290189"/>
    </source>
</evidence>
<sequence length="769" mass="86673">MRPRDEDGDDGDAQPGGGVCYMTPTLLMRACGPRQTLATATHIDLHLRSGRPHRDAIKRIEKLDLVPRCRELNLSYNAIARIENLSAVRQLRVLNLAENKIGVIEGLEALAHLEVLDLTGNHIEAIPAQALSKHNPGLVELRLARNKIRLLRDLVGLSDLKNLAKLDIHGNPCALLPHARLFAIYAVSSLDVLDGDAVLVSDRQQARQQFDRTAVEELRDELQAVCSERDHALGEFEKAKSELEADHRMMTDLRDRLAELAKRNESLSAQLNDARAVIELNTGQFARSQLTIAELEQQIVDLKVSQQSNTKADDELLQKLEAEKAARAQLEIEMNHQMKVARGLLDSKAQRLRVEESLHESRIAEVQQDVDDWQCAASECLALCESFVSDNLTLDAAIIDVAAAFERQVHALVDEAEKMNRKLACFRFEEQCDDGASVHFLEDHSKQLAQAEIRLRRVILANSRLRSALSSTRSQNEQDRAVLQDRIDHLERRTADLQRLSNVQAEIVELEHYRDRLSADVTNLQSIRKERSSPLVQKHSLTDEIRGLEDRLKPSRQDIPGTSSNGLVDVYGSRERGLLARIAALQEEVSQRGVELDQLRRALSDKPRLKQLEHQVADDLAKVQKQRQDELEVKLLRQQIEDRDCQIRYLIERLRNSSPAAPSISVCPLPMPDRLENALDHHPTPLELISAQLDEALSKFDCSDVVPNRSASPHRIRAVMTTTTASPSTRKPVESAPVQAAAYDSKVRFNRVLERLREESRIEPSKRRA</sequence>
<dbReference type="EMBL" id="CDSF01000085">
    <property type="protein sequence ID" value="CEO98568.1"/>
    <property type="molecule type" value="Genomic_DNA"/>
</dbReference>
<reference evidence="8 10" key="2">
    <citation type="submission" date="2018-03" db="EMBL/GenBank/DDBJ databases">
        <authorList>
            <person name="Fogelqvist J."/>
        </authorList>
    </citation>
    <scope>NUCLEOTIDE SEQUENCE [LARGE SCALE GENOMIC DNA]</scope>
</reference>
<keyword evidence="6" id="KW-0175">Coiled coil</keyword>
<evidence type="ECO:0000313" key="7">
    <source>
        <dbReference type="EMBL" id="CEO98568.1"/>
    </source>
</evidence>
<gene>
    <name evidence="7" type="ORF">PBRA_006682</name>
    <name evidence="8" type="ORF">PLBR_LOCUS3020</name>
</gene>
<keyword evidence="5" id="KW-0966">Cell projection</keyword>
<geneLocation type="mitochondrion" evidence="8"/>
<dbReference type="Pfam" id="PF14580">
    <property type="entry name" value="LRR_9"/>
    <property type="match status" value="1"/>
</dbReference>
<evidence type="ECO:0000256" key="4">
    <source>
        <dbReference type="ARBA" id="ARBA00023069"/>
    </source>
</evidence>
<keyword evidence="3" id="KW-0677">Repeat</keyword>